<evidence type="ECO:0000313" key="13">
    <source>
        <dbReference type="EMBL" id="KRS18592.1"/>
    </source>
</evidence>
<evidence type="ECO:0000256" key="11">
    <source>
        <dbReference type="ARBA" id="ARBA00025044"/>
    </source>
</evidence>
<evidence type="ECO:0000313" key="15">
    <source>
        <dbReference type="Proteomes" id="UP000051401"/>
    </source>
</evidence>
<keyword evidence="6" id="KW-0145">Chemotaxis</keyword>
<comment type="similarity">
    <text evidence="3">Belongs to the FliM family.</text>
</comment>
<comment type="function">
    <text evidence="11">FliM is one of three proteins (FliG, FliN, FliM) that forms the rotor-mounted switch complex (C ring), located at the base of the basal body. This complex interacts with the CheY and CheZ chemotaxis proteins, in addition to contacting components of the motor that determine the direction of flagellar rotation.</text>
</comment>
<evidence type="ECO:0000313" key="14">
    <source>
        <dbReference type="EMBL" id="QEW25614.1"/>
    </source>
</evidence>
<evidence type="ECO:0000256" key="4">
    <source>
        <dbReference type="ARBA" id="ARBA00021898"/>
    </source>
</evidence>
<dbReference type="Proteomes" id="UP000325785">
    <property type="component" value="Chromosome"/>
</dbReference>
<keyword evidence="14" id="KW-0969">Cilium</keyword>
<dbReference type="InterPro" id="IPR001543">
    <property type="entry name" value="FliN-like_C"/>
</dbReference>
<dbReference type="OrthoDB" id="9806941at2"/>
<dbReference type="PRINTS" id="PR00955">
    <property type="entry name" value="FLGMOTORFLIM"/>
</dbReference>
<evidence type="ECO:0000256" key="8">
    <source>
        <dbReference type="ARBA" id="ARBA00022779"/>
    </source>
</evidence>
<evidence type="ECO:0000256" key="10">
    <source>
        <dbReference type="ARBA" id="ARBA00023143"/>
    </source>
</evidence>
<dbReference type="InterPro" id="IPR028976">
    <property type="entry name" value="CheC-like_sf"/>
</dbReference>
<reference evidence="13 15" key="1">
    <citation type="submission" date="2015-04" db="EMBL/GenBank/DDBJ databases">
        <title>The draft genome sequence of Roseovarius indicus B108T.</title>
        <authorList>
            <person name="Li G."/>
            <person name="Lai Q."/>
            <person name="Shao Z."/>
            <person name="Yan P."/>
        </authorList>
    </citation>
    <scope>NUCLEOTIDE SEQUENCE [LARGE SCALE GENOMIC DNA]</scope>
    <source>
        <strain evidence="13 15">B108</strain>
    </source>
</reference>
<dbReference type="GO" id="GO:0050918">
    <property type="term" value="P:positive chemotaxis"/>
    <property type="evidence" value="ECO:0007669"/>
    <property type="project" value="TreeGrafter"/>
</dbReference>
<dbReference type="EMBL" id="CP031598">
    <property type="protein sequence ID" value="QEW25614.1"/>
    <property type="molecule type" value="Genomic_DNA"/>
</dbReference>
<dbReference type="Pfam" id="PF02154">
    <property type="entry name" value="FliM"/>
    <property type="match status" value="1"/>
</dbReference>
<keyword evidence="10" id="KW-0975">Bacterial flagellum</keyword>
<dbReference type="Gene3D" id="2.30.330.10">
    <property type="entry name" value="SpoA-like"/>
    <property type="match status" value="1"/>
</dbReference>
<evidence type="ECO:0000256" key="1">
    <source>
        <dbReference type="ARBA" id="ARBA00004117"/>
    </source>
</evidence>
<reference evidence="14 16" key="2">
    <citation type="submission" date="2018-08" db="EMBL/GenBank/DDBJ databases">
        <title>Genetic Globetrotter - A new plasmid hitch-hiking vast phylogenetic and geographic distances.</title>
        <authorList>
            <person name="Vollmers J."/>
            <person name="Petersen J."/>
        </authorList>
    </citation>
    <scope>NUCLEOTIDE SEQUENCE [LARGE SCALE GENOMIC DNA]</scope>
    <source>
        <strain evidence="14 16">DSM 26383</strain>
    </source>
</reference>
<keyword evidence="14" id="KW-0966">Cell projection</keyword>
<evidence type="ECO:0000256" key="2">
    <source>
        <dbReference type="ARBA" id="ARBA00004417"/>
    </source>
</evidence>
<dbReference type="Pfam" id="PF01052">
    <property type="entry name" value="FliMN_C"/>
    <property type="match status" value="1"/>
</dbReference>
<sequence length="309" mass="33566">MQTTAQSELHGADLIDEIIRLSDFNFQRLPMLEIIGERFVENLSVALPEHTRVICEASLAQFEYMPLAQIIDALPTPPMIATCSGSLLDGDFMMITDPQLALTFVELSLGGTAEGALGDVPKAYTGIECGFGAQLARILLRELQSSMSVIGPMELELENIETDPEAANIAPQASLCVRFKISVAMAGRTGALYVVLPYDTLEPIRANLAKVHFGDGGNGDRGWQKLISGQLERAHLNLEVILAEQSVSLDRLMRLKPGDVLEIYGSEDSDALVRCEGTPVFRATTGKRNNGHAAVQITKMLELPEGEVE</sequence>
<dbReference type="GO" id="GO:0009425">
    <property type="term" value="C:bacterial-type flagellum basal body"/>
    <property type="evidence" value="ECO:0007669"/>
    <property type="project" value="UniProtKB-SubCell"/>
</dbReference>
<keyword evidence="7" id="KW-0997">Cell inner membrane</keyword>
<dbReference type="RefSeq" id="WP_074940153.1">
    <property type="nucleotide sequence ID" value="NZ_CP031598.1"/>
</dbReference>
<dbReference type="KEGG" id="rid:RIdsm_01401"/>
<evidence type="ECO:0000256" key="3">
    <source>
        <dbReference type="ARBA" id="ARBA00011049"/>
    </source>
</evidence>
<keyword evidence="8" id="KW-0283">Flagellar rotation</keyword>
<dbReference type="GO" id="GO:0005886">
    <property type="term" value="C:plasma membrane"/>
    <property type="evidence" value="ECO:0007669"/>
    <property type="project" value="UniProtKB-SubCell"/>
</dbReference>
<dbReference type="Proteomes" id="UP000051401">
    <property type="component" value="Unassembled WGS sequence"/>
</dbReference>
<keyword evidence="15" id="KW-1185">Reference proteome</keyword>
<feature type="domain" description="Flagellar motor switch protein FliN-like C-terminal" evidence="12">
    <location>
        <begin position="230"/>
        <end position="301"/>
    </location>
</feature>
<dbReference type="SUPFAM" id="SSF101801">
    <property type="entry name" value="Surface presentation of antigens (SPOA)"/>
    <property type="match status" value="1"/>
</dbReference>
<proteinExistence type="inferred from homology"/>
<organism evidence="13 15">
    <name type="scientific">Roseovarius indicus</name>
    <dbReference type="NCBI Taxonomy" id="540747"/>
    <lineage>
        <taxon>Bacteria</taxon>
        <taxon>Pseudomonadati</taxon>
        <taxon>Pseudomonadota</taxon>
        <taxon>Alphaproteobacteria</taxon>
        <taxon>Rhodobacterales</taxon>
        <taxon>Roseobacteraceae</taxon>
        <taxon>Roseovarius</taxon>
    </lineage>
</organism>
<dbReference type="SUPFAM" id="SSF103039">
    <property type="entry name" value="CheC-like"/>
    <property type="match status" value="1"/>
</dbReference>
<dbReference type="PANTHER" id="PTHR30034">
    <property type="entry name" value="FLAGELLAR MOTOR SWITCH PROTEIN FLIM"/>
    <property type="match status" value="1"/>
</dbReference>
<evidence type="ECO:0000256" key="6">
    <source>
        <dbReference type="ARBA" id="ARBA00022500"/>
    </source>
</evidence>
<dbReference type="EMBL" id="LAXI01000003">
    <property type="protein sequence ID" value="KRS18592.1"/>
    <property type="molecule type" value="Genomic_DNA"/>
</dbReference>
<dbReference type="GO" id="GO:0071978">
    <property type="term" value="P:bacterial-type flagellum-dependent swarming motility"/>
    <property type="evidence" value="ECO:0007669"/>
    <property type="project" value="TreeGrafter"/>
</dbReference>
<dbReference type="GO" id="GO:0003774">
    <property type="term" value="F:cytoskeletal motor activity"/>
    <property type="evidence" value="ECO:0007669"/>
    <property type="project" value="InterPro"/>
</dbReference>
<dbReference type="PATRIC" id="fig|540747.5.peg.3832"/>
<gene>
    <name evidence="14" type="primary">fliM</name>
    <name evidence="14" type="ORF">RIdsm_01401</name>
    <name evidence="13" type="ORF">XM52_07350</name>
</gene>
<evidence type="ECO:0000313" key="16">
    <source>
        <dbReference type="Proteomes" id="UP000325785"/>
    </source>
</evidence>
<evidence type="ECO:0000256" key="5">
    <source>
        <dbReference type="ARBA" id="ARBA00022475"/>
    </source>
</evidence>
<dbReference type="InterPro" id="IPR036429">
    <property type="entry name" value="SpoA-like_sf"/>
</dbReference>
<keyword evidence="5" id="KW-1003">Cell membrane</keyword>
<evidence type="ECO:0000256" key="7">
    <source>
        <dbReference type="ARBA" id="ARBA00022519"/>
    </source>
</evidence>
<name>A0A0T5PBN7_9RHOB</name>
<dbReference type="InterPro" id="IPR001689">
    <property type="entry name" value="Flag_FliM"/>
</dbReference>
<dbReference type="Gene3D" id="3.40.1550.10">
    <property type="entry name" value="CheC-like"/>
    <property type="match status" value="1"/>
</dbReference>
<protein>
    <recommendedName>
        <fullName evidence="4">Flagellar motor switch protein FliM</fullName>
    </recommendedName>
</protein>
<keyword evidence="9" id="KW-0472">Membrane</keyword>
<keyword evidence="14" id="KW-0282">Flagellum</keyword>
<dbReference type="AlphaFoldDB" id="A0A0T5PBN7"/>
<dbReference type="STRING" id="540747.SAMN04488031_104145"/>
<evidence type="ECO:0000256" key="9">
    <source>
        <dbReference type="ARBA" id="ARBA00023136"/>
    </source>
</evidence>
<dbReference type="PANTHER" id="PTHR30034:SF3">
    <property type="entry name" value="FLAGELLAR MOTOR SWITCH PROTEIN FLIM"/>
    <property type="match status" value="1"/>
</dbReference>
<dbReference type="CDD" id="cd17908">
    <property type="entry name" value="FliM"/>
    <property type="match status" value="1"/>
</dbReference>
<evidence type="ECO:0000259" key="12">
    <source>
        <dbReference type="Pfam" id="PF01052"/>
    </source>
</evidence>
<comment type="subcellular location">
    <subcellularLocation>
        <location evidence="1">Bacterial flagellum basal body</location>
    </subcellularLocation>
    <subcellularLocation>
        <location evidence="2">Cell inner membrane</location>
        <topology evidence="2">Peripheral membrane protein</topology>
    </subcellularLocation>
</comment>
<accession>A0A0T5PBN7</accession>